<feature type="domain" description="F-box" evidence="1">
    <location>
        <begin position="1"/>
        <end position="44"/>
    </location>
</feature>
<dbReference type="InterPro" id="IPR032675">
    <property type="entry name" value="LRR_dom_sf"/>
</dbReference>
<reference evidence="3" key="1">
    <citation type="submission" date="2025-08" db="UniProtKB">
        <authorList>
            <consortium name="RefSeq"/>
        </authorList>
    </citation>
    <scope>IDENTIFICATION</scope>
    <source>
        <tissue evidence="3">Whole organism</tissue>
    </source>
</reference>
<organism evidence="2 3">
    <name type="scientific">Frankliniella occidentalis</name>
    <name type="common">Western flower thrips</name>
    <name type="synonym">Euthrips occidentalis</name>
    <dbReference type="NCBI Taxonomy" id="133901"/>
    <lineage>
        <taxon>Eukaryota</taxon>
        <taxon>Metazoa</taxon>
        <taxon>Ecdysozoa</taxon>
        <taxon>Arthropoda</taxon>
        <taxon>Hexapoda</taxon>
        <taxon>Insecta</taxon>
        <taxon>Pterygota</taxon>
        <taxon>Neoptera</taxon>
        <taxon>Paraneoptera</taxon>
        <taxon>Thysanoptera</taxon>
        <taxon>Terebrantia</taxon>
        <taxon>Thripoidea</taxon>
        <taxon>Thripidae</taxon>
        <taxon>Frankliniella</taxon>
    </lineage>
</organism>
<dbReference type="GeneID" id="113211237"/>
<dbReference type="InterPro" id="IPR001810">
    <property type="entry name" value="F-box_dom"/>
</dbReference>
<accession>A0A6J1SVN8</accession>
<dbReference type="PROSITE" id="PS50181">
    <property type="entry name" value="FBOX"/>
    <property type="match status" value="1"/>
</dbReference>
<dbReference type="KEGG" id="foc:113211237"/>
<evidence type="ECO:0000313" key="3">
    <source>
        <dbReference type="RefSeq" id="XP_026285339.2"/>
    </source>
</evidence>
<dbReference type="RefSeq" id="XP_026285339.2">
    <property type="nucleotide sequence ID" value="XM_026429554.2"/>
</dbReference>
<protein>
    <submittedName>
        <fullName evidence="3">Uncharacterized protein LOC113211237</fullName>
    </submittedName>
</protein>
<evidence type="ECO:0000313" key="2">
    <source>
        <dbReference type="Proteomes" id="UP000504606"/>
    </source>
</evidence>
<dbReference type="SUPFAM" id="SSF81383">
    <property type="entry name" value="F-box domain"/>
    <property type="match status" value="1"/>
</dbReference>
<name>A0A6J1SVN8_FRAOC</name>
<dbReference type="OrthoDB" id="3193353at2759"/>
<proteinExistence type="predicted"/>
<evidence type="ECO:0000259" key="1">
    <source>
        <dbReference type="PROSITE" id="PS50181"/>
    </source>
</evidence>
<dbReference type="AlphaFoldDB" id="A0A6J1SVN8"/>
<sequence>MEQLPDDVLVQVMQYLSVDDVLACRLVCRRFEGPSMFREVWHRRRLVDDQRPCVCAALRLAPSLEAVLCSGHTSAFLATHCAVAELILVVEKDIHPDMYAQVVHNQEALGRLRRVEVRYAPGAQLGDRADPDPLSVTLVRSSCLESLVFPKHVPYAPSPIPHKHRPARSSLKIFKCCLNEVNEYFVDAVLAGHAPTLEEVDLDGGFPFALGTAKLLASMPKLERLKCDMIRDLEAVAACKTLKDMTLCIASDYYPYFLSEGAAEFLRRANHLHTLSIDFNFGDIDSGDRSLLLGALASSGGSLERLSVALLDEDELQPLIDMLPRLPALRLLSISVDCDLLDAEALAGITPATAPALRRLELLEAGPQFCCCLHEWLHDGDGNAVKILDANPSLHIHITEPIACKRRRCDACAQGCHRQAEWNERGRLVLFAHDPDDCSSPEDHTADSTWTCVQIRSTPD</sequence>
<gene>
    <name evidence="3" type="primary">LOC113211237</name>
</gene>
<dbReference type="InterPro" id="IPR036047">
    <property type="entry name" value="F-box-like_dom_sf"/>
</dbReference>
<dbReference type="Pfam" id="PF12937">
    <property type="entry name" value="F-box-like"/>
    <property type="match status" value="1"/>
</dbReference>
<dbReference type="SMART" id="SM00256">
    <property type="entry name" value="FBOX"/>
    <property type="match status" value="1"/>
</dbReference>
<dbReference type="SUPFAM" id="SSF52047">
    <property type="entry name" value="RNI-like"/>
    <property type="match status" value="1"/>
</dbReference>
<dbReference type="Gene3D" id="3.80.10.10">
    <property type="entry name" value="Ribonuclease Inhibitor"/>
    <property type="match status" value="1"/>
</dbReference>
<dbReference type="Gene3D" id="1.20.1280.50">
    <property type="match status" value="1"/>
</dbReference>
<keyword evidence="2" id="KW-1185">Reference proteome</keyword>
<dbReference type="Proteomes" id="UP000504606">
    <property type="component" value="Unplaced"/>
</dbReference>